<keyword evidence="2" id="KW-1185">Reference proteome</keyword>
<name>A0ABV2Q8E8_9BURK</name>
<evidence type="ECO:0000313" key="2">
    <source>
        <dbReference type="Proteomes" id="UP001549320"/>
    </source>
</evidence>
<reference evidence="1 2" key="1">
    <citation type="submission" date="2024-06" db="EMBL/GenBank/DDBJ databases">
        <title>Sorghum-associated microbial communities from plants grown in Nebraska, USA.</title>
        <authorList>
            <person name="Schachtman D."/>
        </authorList>
    </citation>
    <scope>NUCLEOTIDE SEQUENCE [LARGE SCALE GENOMIC DNA]</scope>
    <source>
        <strain evidence="1 2">2709</strain>
    </source>
</reference>
<evidence type="ECO:0000313" key="1">
    <source>
        <dbReference type="EMBL" id="MET4577316.1"/>
    </source>
</evidence>
<proteinExistence type="predicted"/>
<protein>
    <submittedName>
        <fullName evidence="1">Uncharacterized protein</fullName>
    </submittedName>
</protein>
<dbReference type="Proteomes" id="UP001549320">
    <property type="component" value="Unassembled WGS sequence"/>
</dbReference>
<accession>A0ABV2Q8E8</accession>
<dbReference type="EMBL" id="JBEPSH010000004">
    <property type="protein sequence ID" value="MET4577316.1"/>
    <property type="molecule type" value="Genomic_DNA"/>
</dbReference>
<sequence length="36" mass="3898">MAETPAVRLAKGKRVAKFYVAAFNEGDSLLRNASES</sequence>
<gene>
    <name evidence="1" type="ORF">ABIE13_002427</name>
</gene>
<comment type="caution">
    <text evidence="1">The sequence shown here is derived from an EMBL/GenBank/DDBJ whole genome shotgun (WGS) entry which is preliminary data.</text>
</comment>
<organism evidence="1 2">
    <name type="scientific">Ottowia thiooxydans</name>
    <dbReference type="NCBI Taxonomy" id="219182"/>
    <lineage>
        <taxon>Bacteria</taxon>
        <taxon>Pseudomonadati</taxon>
        <taxon>Pseudomonadota</taxon>
        <taxon>Betaproteobacteria</taxon>
        <taxon>Burkholderiales</taxon>
        <taxon>Comamonadaceae</taxon>
        <taxon>Ottowia</taxon>
    </lineage>
</organism>